<protein>
    <submittedName>
        <fullName evidence="3">Alpha/beta hydrolase</fullName>
    </submittedName>
</protein>
<dbReference type="KEGG" id="pez:HWQ56_17315"/>
<dbReference type="GO" id="GO:0016787">
    <property type="term" value="F:hydrolase activity"/>
    <property type="evidence" value="ECO:0007669"/>
    <property type="project" value="UniProtKB-KW"/>
</dbReference>
<feature type="domain" description="BD-FAE-like" evidence="2">
    <location>
        <begin position="26"/>
        <end position="222"/>
    </location>
</feature>
<dbReference type="RefSeq" id="WP_176571280.1">
    <property type="nucleotide sequence ID" value="NZ_CP056030.1"/>
</dbReference>
<reference evidence="3 4" key="1">
    <citation type="submission" date="2020-06" db="EMBL/GenBank/DDBJ databases">
        <title>Pseudomonas eucalypticola sp. nov., an endophyte of Eucalyptus dunnii leaves with biocontrol ability of eucalyptus leaf blight.</title>
        <authorList>
            <person name="Liu Y."/>
            <person name="Song Z."/>
            <person name="Zeng H."/>
            <person name="Lu M."/>
            <person name="Wang X."/>
            <person name="Lian X."/>
            <person name="Zhang Q."/>
        </authorList>
    </citation>
    <scope>NUCLEOTIDE SEQUENCE [LARGE SCALE GENOMIC DNA]</scope>
    <source>
        <strain evidence="3 4">NP-1</strain>
    </source>
</reference>
<dbReference type="Proteomes" id="UP000509568">
    <property type="component" value="Chromosome"/>
</dbReference>
<dbReference type="PANTHER" id="PTHR48081:SF13">
    <property type="entry name" value="ALPHA_BETA HYDROLASE"/>
    <property type="match status" value="1"/>
</dbReference>
<dbReference type="Gene3D" id="3.40.50.1820">
    <property type="entry name" value="alpha/beta hydrolase"/>
    <property type="match status" value="1"/>
</dbReference>
<dbReference type="EMBL" id="CP056030">
    <property type="protein sequence ID" value="QKZ05460.1"/>
    <property type="molecule type" value="Genomic_DNA"/>
</dbReference>
<keyword evidence="4" id="KW-1185">Reference proteome</keyword>
<organism evidence="3 4">
    <name type="scientific">Pseudomonas eucalypticola</name>
    <dbReference type="NCBI Taxonomy" id="2599595"/>
    <lineage>
        <taxon>Bacteria</taxon>
        <taxon>Pseudomonadati</taxon>
        <taxon>Pseudomonadota</taxon>
        <taxon>Gammaproteobacteria</taxon>
        <taxon>Pseudomonadales</taxon>
        <taxon>Pseudomonadaceae</taxon>
        <taxon>Pseudomonas</taxon>
    </lineage>
</organism>
<dbReference type="SUPFAM" id="SSF53474">
    <property type="entry name" value="alpha/beta-Hydrolases"/>
    <property type="match status" value="1"/>
</dbReference>
<proteinExistence type="predicted"/>
<dbReference type="InterPro" id="IPR029058">
    <property type="entry name" value="AB_hydrolase_fold"/>
</dbReference>
<evidence type="ECO:0000259" key="2">
    <source>
        <dbReference type="Pfam" id="PF20434"/>
    </source>
</evidence>
<gene>
    <name evidence="3" type="ORF">HWQ56_17315</name>
</gene>
<dbReference type="InterPro" id="IPR049492">
    <property type="entry name" value="BD-FAE-like_dom"/>
</dbReference>
<keyword evidence="1 3" id="KW-0378">Hydrolase</keyword>
<evidence type="ECO:0000256" key="1">
    <source>
        <dbReference type="ARBA" id="ARBA00022801"/>
    </source>
</evidence>
<dbReference type="Pfam" id="PF20434">
    <property type="entry name" value="BD-FAE"/>
    <property type="match status" value="1"/>
</dbReference>
<sequence length="272" mass="28660">MASRGKVTRLADQVYGRPNGAAPLTLDLYRPADHRPRHPLLVFVHGGGWEAGDARSNVAFTDFPAQLQALAGQGYVVASVNYRLSGQAPYPAAVADIQAALAWLHAHAGPLAIDPQRTGLWGVSAGAHLAALAALTARPEQRVQALVAWYGAFDLETLAAFPPATADAARRWLGCTTGTCAHALPASPVRYLSGPLPPTLLLHGDQDTVIPVAQSQGMHQALRRAGGDSTLIVIPGVGHSFASPDLARRQAAIEQAMHASEAFWHRVLQPAG</sequence>
<accession>A0A7D5D8C6</accession>
<dbReference type="AlphaFoldDB" id="A0A7D5D8C6"/>
<name>A0A7D5D8C6_9PSED</name>
<evidence type="ECO:0000313" key="4">
    <source>
        <dbReference type="Proteomes" id="UP000509568"/>
    </source>
</evidence>
<dbReference type="PANTHER" id="PTHR48081">
    <property type="entry name" value="AB HYDROLASE SUPERFAMILY PROTEIN C4A8.06C"/>
    <property type="match status" value="1"/>
</dbReference>
<evidence type="ECO:0000313" key="3">
    <source>
        <dbReference type="EMBL" id="QKZ05460.1"/>
    </source>
</evidence>
<dbReference type="InterPro" id="IPR050300">
    <property type="entry name" value="GDXG_lipolytic_enzyme"/>
</dbReference>